<evidence type="ECO:0000313" key="1">
    <source>
        <dbReference type="EMBL" id="QBK93854.1"/>
    </source>
</evidence>
<name>A0A481ZD64_9VIRU</name>
<proteinExistence type="predicted"/>
<reference evidence="1" key="1">
    <citation type="journal article" date="2019" name="MBio">
        <title>Virus Genomes from Deep Sea Sediments Expand the Ocean Megavirome and Support Independent Origins of Viral Gigantism.</title>
        <authorList>
            <person name="Backstrom D."/>
            <person name="Yutin N."/>
            <person name="Jorgensen S.L."/>
            <person name="Dharamshi J."/>
            <person name="Homa F."/>
            <person name="Zaremba-Niedwiedzka K."/>
            <person name="Spang A."/>
            <person name="Wolf Y.I."/>
            <person name="Koonin E.V."/>
            <person name="Ettema T.J."/>
        </authorList>
    </citation>
    <scope>NUCLEOTIDE SEQUENCE</scope>
</reference>
<sequence>MYVYIVRSENLDDKEYDITVEVYDNYNDALNEAERLMLLKIKKVYGNASVDEERVKFQDYPDILYNYGSISIQNMIIEIIRREVH</sequence>
<gene>
    <name evidence="1" type="ORF">LCPAC406_01680</name>
</gene>
<protein>
    <submittedName>
        <fullName evidence="1">Uncharacterized protein</fullName>
    </submittedName>
</protein>
<organism evidence="1">
    <name type="scientific">Pithovirus LCPAC406</name>
    <dbReference type="NCBI Taxonomy" id="2506599"/>
    <lineage>
        <taxon>Viruses</taxon>
        <taxon>Pithoviruses</taxon>
    </lineage>
</organism>
<accession>A0A481ZD64</accession>
<dbReference type="EMBL" id="MK500606">
    <property type="protein sequence ID" value="QBK93854.1"/>
    <property type="molecule type" value="Genomic_DNA"/>
</dbReference>